<evidence type="ECO:0000256" key="3">
    <source>
        <dbReference type="ARBA" id="ARBA00022448"/>
    </source>
</evidence>
<dbReference type="PRINTS" id="PR00126">
    <property type="entry name" value="ATPASEGAMMA"/>
</dbReference>
<comment type="subcellular location">
    <subcellularLocation>
        <location evidence="1">Mitochondrion inner membrane</location>
        <topology evidence="1">Peripheral membrane protein</topology>
    </subcellularLocation>
</comment>
<dbReference type="FunFam" id="1.10.287.80:FF:000001">
    <property type="entry name" value="ATP synthase gamma chain"/>
    <property type="match status" value="1"/>
</dbReference>
<keyword evidence="8" id="KW-0472">Membrane</keyword>
<dbReference type="Gene3D" id="1.10.287.80">
    <property type="entry name" value="ATP synthase, gamma subunit, helix hairpin domain"/>
    <property type="match status" value="1"/>
</dbReference>
<proteinExistence type="inferred from homology"/>
<dbReference type="AlphaFoldDB" id="A0AAD5Y2E6"/>
<keyword evidence="13" id="KW-1185">Reference proteome</keyword>
<dbReference type="CDD" id="cd12151">
    <property type="entry name" value="F1-ATPase_gamma"/>
    <property type="match status" value="1"/>
</dbReference>
<evidence type="ECO:0000256" key="1">
    <source>
        <dbReference type="ARBA" id="ARBA00004637"/>
    </source>
</evidence>
<dbReference type="FunFam" id="3.40.1380.10:FF:000003">
    <property type="entry name" value="ATP synthase subunit gamma"/>
    <property type="match status" value="1"/>
</dbReference>
<keyword evidence="7" id="KW-0496">Mitochondrion</keyword>
<keyword evidence="10 11" id="KW-0066">ATP synthesis</keyword>
<evidence type="ECO:0000313" key="12">
    <source>
        <dbReference type="EMBL" id="KAJ3255862.1"/>
    </source>
</evidence>
<protein>
    <recommendedName>
        <fullName evidence="11">ATP synthase subunit gamma</fullName>
    </recommendedName>
</protein>
<dbReference type="GO" id="GO:0005743">
    <property type="term" value="C:mitochondrial inner membrane"/>
    <property type="evidence" value="ECO:0007669"/>
    <property type="project" value="UniProtKB-SubCell"/>
</dbReference>
<dbReference type="Proteomes" id="UP001210925">
    <property type="component" value="Unassembled WGS sequence"/>
</dbReference>
<comment type="similarity">
    <text evidence="2 11">Belongs to the ATPase gamma chain family.</text>
</comment>
<dbReference type="NCBIfam" id="TIGR01146">
    <property type="entry name" value="ATPsyn_F1gamma"/>
    <property type="match status" value="1"/>
</dbReference>
<dbReference type="InterPro" id="IPR035968">
    <property type="entry name" value="ATP_synth_F1_ATPase_gsu"/>
</dbReference>
<evidence type="ECO:0000256" key="4">
    <source>
        <dbReference type="ARBA" id="ARBA00022781"/>
    </source>
</evidence>
<keyword evidence="4 11" id="KW-0375">Hydrogen ion transport</keyword>
<dbReference type="EMBL" id="JADGKB010000059">
    <property type="protein sequence ID" value="KAJ3255862.1"/>
    <property type="molecule type" value="Genomic_DNA"/>
</dbReference>
<dbReference type="GO" id="GO:0045259">
    <property type="term" value="C:proton-transporting ATP synthase complex"/>
    <property type="evidence" value="ECO:0007669"/>
    <property type="project" value="UniProtKB-KW"/>
</dbReference>
<keyword evidence="9 11" id="KW-0139">CF(1)</keyword>
<gene>
    <name evidence="12" type="primary">ATP3</name>
    <name evidence="12" type="ORF">HK103_005875</name>
</gene>
<keyword evidence="3 11" id="KW-0813">Transport</keyword>
<dbReference type="Pfam" id="PF00231">
    <property type="entry name" value="ATP-synt"/>
    <property type="match status" value="1"/>
</dbReference>
<evidence type="ECO:0000256" key="10">
    <source>
        <dbReference type="ARBA" id="ARBA00023310"/>
    </source>
</evidence>
<keyword evidence="5" id="KW-0999">Mitochondrion inner membrane</keyword>
<comment type="subunit">
    <text evidence="11">F-type ATPases have 2 components, CF(1) - the catalytic core - and CF(0) - the membrane proton channel. CF(1) and CF(0) have multiple subunits.</text>
</comment>
<reference evidence="12" key="1">
    <citation type="submission" date="2020-05" db="EMBL/GenBank/DDBJ databases">
        <title>Phylogenomic resolution of chytrid fungi.</title>
        <authorList>
            <person name="Stajich J.E."/>
            <person name="Amses K."/>
            <person name="Simmons R."/>
            <person name="Seto K."/>
            <person name="Myers J."/>
            <person name="Bonds A."/>
            <person name="Quandt C.A."/>
            <person name="Barry K."/>
            <person name="Liu P."/>
            <person name="Grigoriev I."/>
            <person name="Longcore J.E."/>
            <person name="James T.Y."/>
        </authorList>
    </citation>
    <scope>NUCLEOTIDE SEQUENCE</scope>
    <source>
        <strain evidence="12">PLAUS21</strain>
    </source>
</reference>
<evidence type="ECO:0000256" key="6">
    <source>
        <dbReference type="ARBA" id="ARBA00023065"/>
    </source>
</evidence>
<dbReference type="InterPro" id="IPR000131">
    <property type="entry name" value="ATP_synth_F1_gsu"/>
</dbReference>
<dbReference type="PANTHER" id="PTHR11693:SF22">
    <property type="entry name" value="ATP SYNTHASE SUBUNIT GAMMA, MITOCHONDRIAL"/>
    <property type="match status" value="1"/>
</dbReference>
<evidence type="ECO:0000256" key="11">
    <source>
        <dbReference type="RuleBase" id="RU004001"/>
    </source>
</evidence>
<dbReference type="GO" id="GO:0046933">
    <property type="term" value="F:proton-transporting ATP synthase activity, rotational mechanism"/>
    <property type="evidence" value="ECO:0007669"/>
    <property type="project" value="InterPro"/>
</dbReference>
<evidence type="ECO:0000256" key="7">
    <source>
        <dbReference type="ARBA" id="ARBA00023128"/>
    </source>
</evidence>
<evidence type="ECO:0000313" key="13">
    <source>
        <dbReference type="Proteomes" id="UP001210925"/>
    </source>
</evidence>
<accession>A0AAD5Y2E6</accession>
<dbReference type="PIRSF" id="PIRSF039089">
    <property type="entry name" value="ATP_synthase_gamma"/>
    <property type="match status" value="1"/>
</dbReference>
<evidence type="ECO:0000256" key="9">
    <source>
        <dbReference type="ARBA" id="ARBA00023196"/>
    </source>
</evidence>
<dbReference type="SUPFAM" id="SSF52943">
    <property type="entry name" value="ATP synthase (F1-ATPase), gamma subunit"/>
    <property type="match status" value="1"/>
</dbReference>
<name>A0AAD5Y2E6_9FUNG</name>
<sequence>MFKRIVPVVQQTRGMATLKEIQLRLKSIQNIAKITKSMKMIASTKVNKAQRTMENARVYGKASTALLEHTETANVELTKPVYVTVSSDRGLCGGIHSSLAKVTKKQLIEHPESTTAVLGLKARSKLQYDFSKQIAVSFDGVCKYTPSWYEAALVADTILTEKLTKEGSVIVYNSFKSVVAFETTLFPVPQFKTILDARKLFVNLAKLSAYELDEEVLADYHEFMFANSVYWALAEGYASEISARRSAMENATKNADEMIKKLTLVYNRSRQAVITNDLCDIITGASALE</sequence>
<evidence type="ECO:0000256" key="5">
    <source>
        <dbReference type="ARBA" id="ARBA00022792"/>
    </source>
</evidence>
<dbReference type="Gene3D" id="3.40.1380.10">
    <property type="match status" value="1"/>
</dbReference>
<evidence type="ECO:0000256" key="8">
    <source>
        <dbReference type="ARBA" id="ARBA00023136"/>
    </source>
</evidence>
<organism evidence="12 13">
    <name type="scientific">Boothiomyces macroporosus</name>
    <dbReference type="NCBI Taxonomy" id="261099"/>
    <lineage>
        <taxon>Eukaryota</taxon>
        <taxon>Fungi</taxon>
        <taxon>Fungi incertae sedis</taxon>
        <taxon>Chytridiomycota</taxon>
        <taxon>Chytridiomycota incertae sedis</taxon>
        <taxon>Chytridiomycetes</taxon>
        <taxon>Rhizophydiales</taxon>
        <taxon>Terramycetaceae</taxon>
        <taxon>Boothiomyces</taxon>
    </lineage>
</organism>
<keyword evidence="6 11" id="KW-0406">Ion transport</keyword>
<dbReference type="PANTHER" id="PTHR11693">
    <property type="entry name" value="ATP SYNTHASE GAMMA CHAIN"/>
    <property type="match status" value="1"/>
</dbReference>
<comment type="caution">
    <text evidence="12">The sequence shown here is derived from an EMBL/GenBank/DDBJ whole genome shotgun (WGS) entry which is preliminary data.</text>
</comment>
<evidence type="ECO:0000256" key="2">
    <source>
        <dbReference type="ARBA" id="ARBA00007681"/>
    </source>
</evidence>